<dbReference type="RefSeq" id="WP_274377233.1">
    <property type="nucleotide sequence ID" value="NZ_FQUY01000010.1"/>
</dbReference>
<dbReference type="Proteomes" id="UP000184148">
    <property type="component" value="Unassembled WGS sequence"/>
</dbReference>
<proteinExistence type="predicted"/>
<dbReference type="EMBL" id="FQUY01000010">
    <property type="protein sequence ID" value="SHF02405.1"/>
    <property type="molecule type" value="Genomic_DNA"/>
</dbReference>
<protein>
    <submittedName>
        <fullName evidence="1">Uncharacterized protein</fullName>
    </submittedName>
</protein>
<sequence length="43" mass="4689">MAKEKPNTKTSNKNRGQVLCELPAPCFIRFLGQSALVVTPDKG</sequence>
<evidence type="ECO:0000313" key="1">
    <source>
        <dbReference type="EMBL" id="SHF02405.1"/>
    </source>
</evidence>
<gene>
    <name evidence="1" type="ORF">SAMN02745133_01650</name>
</gene>
<keyword evidence="2" id="KW-1185">Reference proteome</keyword>
<accession>A0A1M4Y9H3</accession>
<dbReference type="STRING" id="1121429.SAMN02745133_01650"/>
<dbReference type="AlphaFoldDB" id="A0A1M4Y9H3"/>
<reference evidence="2" key="1">
    <citation type="submission" date="2016-11" db="EMBL/GenBank/DDBJ databases">
        <authorList>
            <person name="Varghese N."/>
            <person name="Submissions S."/>
        </authorList>
    </citation>
    <scope>NUCLEOTIDE SEQUENCE [LARGE SCALE GENOMIC DNA]</scope>
    <source>
        <strain evidence="2">DSM 12395</strain>
    </source>
</reference>
<organism evidence="1 2">
    <name type="scientific">Desulforamulus putei DSM 12395</name>
    <dbReference type="NCBI Taxonomy" id="1121429"/>
    <lineage>
        <taxon>Bacteria</taxon>
        <taxon>Bacillati</taxon>
        <taxon>Bacillota</taxon>
        <taxon>Clostridia</taxon>
        <taxon>Eubacteriales</taxon>
        <taxon>Peptococcaceae</taxon>
        <taxon>Desulforamulus</taxon>
    </lineage>
</organism>
<evidence type="ECO:0000313" key="2">
    <source>
        <dbReference type="Proteomes" id="UP000184148"/>
    </source>
</evidence>
<name>A0A1M4Y9H3_9FIRM</name>